<gene>
    <name evidence="10" type="ORF">GIB67_041386</name>
</gene>
<evidence type="ECO:0000256" key="3">
    <source>
        <dbReference type="ARBA" id="ARBA00022771"/>
    </source>
</evidence>
<dbReference type="GO" id="GO:0003700">
    <property type="term" value="F:DNA-binding transcription factor activity"/>
    <property type="evidence" value="ECO:0007669"/>
    <property type="project" value="InterPro"/>
</dbReference>
<dbReference type="Proteomes" id="UP000541444">
    <property type="component" value="Unassembled WGS sequence"/>
</dbReference>
<dbReference type="GO" id="GO:0000976">
    <property type="term" value="F:transcription cis-regulatory region binding"/>
    <property type="evidence" value="ECO:0007669"/>
    <property type="project" value="TreeGrafter"/>
</dbReference>
<accession>A0A7J7LRA8</accession>
<reference evidence="10 11" key="1">
    <citation type="journal article" date="2020" name="IScience">
        <title>Genome Sequencing of the Endangered Kingdonia uniflora (Circaeasteraceae, Ranunculales) Reveals Potential Mechanisms of Evolutionary Specialization.</title>
        <authorList>
            <person name="Sun Y."/>
            <person name="Deng T."/>
            <person name="Zhang A."/>
            <person name="Moore M.J."/>
            <person name="Landis J.B."/>
            <person name="Lin N."/>
            <person name="Zhang H."/>
            <person name="Zhang X."/>
            <person name="Huang J."/>
            <person name="Zhang X."/>
            <person name="Sun H."/>
            <person name="Wang H."/>
        </authorList>
    </citation>
    <scope>NUCLEOTIDE SEQUENCE [LARGE SCALE GENOMIC DNA]</scope>
    <source>
        <strain evidence="10">TB1705</strain>
        <tissue evidence="10">Leaf</tissue>
    </source>
</reference>
<keyword evidence="2" id="KW-0677">Repeat</keyword>
<evidence type="ECO:0000313" key="11">
    <source>
        <dbReference type="Proteomes" id="UP000541444"/>
    </source>
</evidence>
<keyword evidence="11" id="KW-1185">Reference proteome</keyword>
<sequence length="534" mass="60540">MNRVVRTTLNLVRMTLLKPQTFLDPPGSLIVPNLFPKKEDYRGISKADVHYDVASWRHATEWMLSTSSLLSVHGEAKGSRMKYMTWPNVEQKRVHCVERMTSMNICEVNNVWAGFPERSRDGNKFIVAEKPVKQARRNYCAESAETITEDRKIRKEIASHGFFDERGSDDSPSTLKAQKKQRKKIPLEFGFEVSVNFMEDPKPQSEFLEDNLSMEKVISARPIRIRFKFSANPIITSSEEGKNLTTPSSTSPEKINEVACKVCGKTFHSERALYGHFRVHIHTDEIKKEAYRKPNPIIIKKPSPSVSPLSSSSAESEMSLESLYLSRSRCLPSWSVTGQRGRKPISRDYAGSDHLSRSRSEESEGSHMVFDTSKKKNALFEENWVQGDDEAESDITIFSTPHVVRTEKKPKFVHLGTTGNMFECVTCNKTFPSFQALGGHRTSHKIRETDDASKMHKFSLFDASHRCKVCSKLFPTGQALGGHMRCHWVGPLVEVPPNDICSLVVLDLSKPLEQRTVLDFDLNEVPVIEDSEDI</sequence>
<evidence type="ECO:0000256" key="4">
    <source>
        <dbReference type="ARBA" id="ARBA00022833"/>
    </source>
</evidence>
<dbReference type="EMBL" id="JACGCM010002082">
    <property type="protein sequence ID" value="KAF6145191.1"/>
    <property type="molecule type" value="Genomic_DNA"/>
</dbReference>
<feature type="region of interest" description="Disordered" evidence="8">
    <location>
        <begin position="161"/>
        <end position="180"/>
    </location>
</feature>
<organism evidence="10 11">
    <name type="scientific">Kingdonia uniflora</name>
    <dbReference type="NCBI Taxonomy" id="39325"/>
    <lineage>
        <taxon>Eukaryota</taxon>
        <taxon>Viridiplantae</taxon>
        <taxon>Streptophyta</taxon>
        <taxon>Embryophyta</taxon>
        <taxon>Tracheophyta</taxon>
        <taxon>Spermatophyta</taxon>
        <taxon>Magnoliopsida</taxon>
        <taxon>Ranunculales</taxon>
        <taxon>Circaeasteraceae</taxon>
        <taxon>Kingdonia</taxon>
    </lineage>
</organism>
<dbReference type="PANTHER" id="PTHR45988">
    <property type="entry name" value="C2H2 TYPE ZINC FINGER TRANSCRIPTION FACTOR FAMILY-RELATED"/>
    <property type="match status" value="1"/>
</dbReference>
<name>A0A7J7LRA8_9MAGN</name>
<feature type="domain" description="C2H2-type" evidence="9">
    <location>
        <begin position="422"/>
        <end position="449"/>
    </location>
</feature>
<dbReference type="InterPro" id="IPR013087">
    <property type="entry name" value="Znf_C2H2_type"/>
</dbReference>
<evidence type="ECO:0000256" key="8">
    <source>
        <dbReference type="SAM" id="MobiDB-lite"/>
    </source>
</evidence>
<dbReference type="PROSITE" id="PS00028">
    <property type="entry name" value="ZINC_FINGER_C2H2_1"/>
    <property type="match status" value="3"/>
</dbReference>
<feature type="compositionally biased region" description="Basic and acidic residues" evidence="8">
    <location>
        <begin position="350"/>
        <end position="365"/>
    </location>
</feature>
<dbReference type="Pfam" id="PF13912">
    <property type="entry name" value="zf-C2H2_6"/>
    <property type="match status" value="3"/>
</dbReference>
<protein>
    <recommendedName>
        <fullName evidence="9">C2H2-type domain-containing protein</fullName>
    </recommendedName>
</protein>
<dbReference type="SUPFAM" id="SSF57667">
    <property type="entry name" value="beta-beta-alpha zinc fingers"/>
    <property type="match status" value="2"/>
</dbReference>
<dbReference type="GO" id="GO:0005634">
    <property type="term" value="C:nucleus"/>
    <property type="evidence" value="ECO:0007669"/>
    <property type="project" value="TreeGrafter"/>
</dbReference>
<keyword evidence="5" id="KW-0805">Transcription regulation</keyword>
<comment type="caution">
    <text evidence="10">The sequence shown here is derived from an EMBL/GenBank/DDBJ whole genome shotgun (WGS) entry which is preliminary data.</text>
</comment>
<keyword evidence="3 7" id="KW-0863">Zinc-finger</keyword>
<dbReference type="PROSITE" id="PS50157">
    <property type="entry name" value="ZINC_FINGER_C2H2_2"/>
    <property type="match status" value="3"/>
</dbReference>
<dbReference type="Gene3D" id="3.30.160.60">
    <property type="entry name" value="Classic Zinc Finger"/>
    <property type="match status" value="2"/>
</dbReference>
<feature type="domain" description="C2H2-type" evidence="9">
    <location>
        <begin position="465"/>
        <end position="487"/>
    </location>
</feature>
<evidence type="ECO:0000256" key="7">
    <source>
        <dbReference type="PROSITE-ProRule" id="PRU00042"/>
    </source>
</evidence>
<dbReference type="GO" id="GO:0008270">
    <property type="term" value="F:zinc ion binding"/>
    <property type="evidence" value="ECO:0007669"/>
    <property type="project" value="UniProtKB-KW"/>
</dbReference>
<keyword evidence="6" id="KW-0804">Transcription</keyword>
<evidence type="ECO:0000256" key="5">
    <source>
        <dbReference type="ARBA" id="ARBA00023015"/>
    </source>
</evidence>
<feature type="domain" description="C2H2-type" evidence="9">
    <location>
        <begin position="258"/>
        <end position="287"/>
    </location>
</feature>
<evidence type="ECO:0000256" key="6">
    <source>
        <dbReference type="ARBA" id="ARBA00023163"/>
    </source>
</evidence>
<keyword evidence="1" id="KW-0479">Metal-binding</keyword>
<dbReference type="PANTHER" id="PTHR45988:SF18">
    <property type="entry name" value="C2H2-TYPE ZINC FINGER FAMILY PROTEIN"/>
    <property type="match status" value="1"/>
</dbReference>
<evidence type="ECO:0000256" key="2">
    <source>
        <dbReference type="ARBA" id="ARBA00022737"/>
    </source>
</evidence>
<dbReference type="InterPro" id="IPR036236">
    <property type="entry name" value="Znf_C2H2_sf"/>
</dbReference>
<proteinExistence type="predicted"/>
<dbReference type="OrthoDB" id="270651at2759"/>
<evidence type="ECO:0000256" key="1">
    <source>
        <dbReference type="ARBA" id="ARBA00022723"/>
    </source>
</evidence>
<evidence type="ECO:0000313" key="10">
    <source>
        <dbReference type="EMBL" id="KAF6145191.1"/>
    </source>
</evidence>
<dbReference type="SMART" id="SM00355">
    <property type="entry name" value="ZnF_C2H2"/>
    <property type="match status" value="3"/>
</dbReference>
<dbReference type="AlphaFoldDB" id="A0A7J7LRA8"/>
<evidence type="ECO:0000259" key="9">
    <source>
        <dbReference type="PROSITE" id="PS50157"/>
    </source>
</evidence>
<keyword evidence="4" id="KW-0862">Zinc</keyword>
<feature type="region of interest" description="Disordered" evidence="8">
    <location>
        <begin position="335"/>
        <end position="369"/>
    </location>
</feature>
<dbReference type="InterPro" id="IPR044653">
    <property type="entry name" value="AZF1/2/3-like"/>
</dbReference>